<dbReference type="EnsemblPlants" id="Pp3c1_30140V3.2">
    <property type="protein sequence ID" value="PAC:32971174.CDS.1"/>
    <property type="gene ID" value="Pp3c1_30140"/>
</dbReference>
<dbReference type="AlphaFoldDB" id="A0A2K1LAB2"/>
<proteinExistence type="predicted"/>
<dbReference type="InParanoid" id="A0A2K1LAB2"/>
<accession>A0A2K1LAB2</accession>
<name>A0A2K1LAB2_PHYPA</name>
<sequence>MDEEISNECSRRREFEFIQSSKMTLTRNACQRGGGKSMSWRDSGSPFPRILYAHRLESHTWTDGTQQFRAMVGSCMTSAAPRRLPAGLSIIG</sequence>
<reference evidence="2" key="3">
    <citation type="submission" date="2020-12" db="UniProtKB">
        <authorList>
            <consortium name="EnsemblPlants"/>
        </authorList>
    </citation>
    <scope>IDENTIFICATION</scope>
</reference>
<evidence type="ECO:0000313" key="2">
    <source>
        <dbReference type="EnsemblPlants" id="PAC:32971173.CDS.1"/>
    </source>
</evidence>
<protein>
    <submittedName>
        <fullName evidence="1 2">Uncharacterized protein</fullName>
    </submittedName>
</protein>
<dbReference type="EnsemblPlants" id="Pp3c1_30140V3.1">
    <property type="protein sequence ID" value="PAC:32971173.CDS.1"/>
    <property type="gene ID" value="Pp3c1_30140"/>
</dbReference>
<dbReference type="Proteomes" id="UP000006727">
    <property type="component" value="Chromosome 1"/>
</dbReference>
<gene>
    <name evidence="1" type="ORF">PHYPA_001380</name>
</gene>
<dbReference type="Gramene" id="Pp3c1_30140V3.1">
    <property type="protein sequence ID" value="PAC:32971173.CDS.1"/>
    <property type="gene ID" value="Pp3c1_30140"/>
</dbReference>
<evidence type="ECO:0000313" key="1">
    <source>
        <dbReference type="EMBL" id="PNR62955.1"/>
    </source>
</evidence>
<reference evidence="1 3" key="1">
    <citation type="journal article" date="2008" name="Science">
        <title>The Physcomitrella genome reveals evolutionary insights into the conquest of land by plants.</title>
        <authorList>
            <person name="Rensing S."/>
            <person name="Lang D."/>
            <person name="Zimmer A."/>
            <person name="Terry A."/>
            <person name="Salamov A."/>
            <person name="Shapiro H."/>
            <person name="Nishiyama T."/>
            <person name="Perroud P.-F."/>
            <person name="Lindquist E."/>
            <person name="Kamisugi Y."/>
            <person name="Tanahashi T."/>
            <person name="Sakakibara K."/>
            <person name="Fujita T."/>
            <person name="Oishi K."/>
            <person name="Shin-I T."/>
            <person name="Kuroki Y."/>
            <person name="Toyoda A."/>
            <person name="Suzuki Y."/>
            <person name="Hashimoto A."/>
            <person name="Yamaguchi K."/>
            <person name="Sugano A."/>
            <person name="Kohara Y."/>
            <person name="Fujiyama A."/>
            <person name="Anterola A."/>
            <person name="Aoki S."/>
            <person name="Ashton N."/>
            <person name="Barbazuk W.B."/>
            <person name="Barker E."/>
            <person name="Bennetzen J."/>
            <person name="Bezanilla M."/>
            <person name="Blankenship R."/>
            <person name="Cho S.H."/>
            <person name="Dutcher S."/>
            <person name="Estelle M."/>
            <person name="Fawcett J.A."/>
            <person name="Gundlach H."/>
            <person name="Hanada K."/>
            <person name="Heyl A."/>
            <person name="Hicks K.A."/>
            <person name="Hugh J."/>
            <person name="Lohr M."/>
            <person name="Mayer K."/>
            <person name="Melkozernov A."/>
            <person name="Murata T."/>
            <person name="Nelson D."/>
            <person name="Pils B."/>
            <person name="Prigge M."/>
            <person name="Reiss B."/>
            <person name="Renner T."/>
            <person name="Rombauts S."/>
            <person name="Rushton P."/>
            <person name="Sanderfoot A."/>
            <person name="Schween G."/>
            <person name="Shiu S.-H."/>
            <person name="Stueber K."/>
            <person name="Theodoulou F.L."/>
            <person name="Tu H."/>
            <person name="Van de Peer Y."/>
            <person name="Verrier P.J."/>
            <person name="Waters E."/>
            <person name="Wood A."/>
            <person name="Yang L."/>
            <person name="Cove D."/>
            <person name="Cuming A."/>
            <person name="Hasebe M."/>
            <person name="Lucas S."/>
            <person name="Mishler D.B."/>
            <person name="Reski R."/>
            <person name="Grigoriev I."/>
            <person name="Quatrano R.S."/>
            <person name="Boore J.L."/>
        </authorList>
    </citation>
    <scope>NUCLEOTIDE SEQUENCE [LARGE SCALE GENOMIC DNA]</scope>
    <source>
        <strain evidence="2 3">cv. Gransden 2004</strain>
    </source>
</reference>
<dbReference type="Gramene" id="Pp3c1_30140V3.2">
    <property type="protein sequence ID" value="PAC:32971174.CDS.1"/>
    <property type="gene ID" value="Pp3c1_30140"/>
</dbReference>
<dbReference type="EMBL" id="ABEU02000001">
    <property type="protein sequence ID" value="PNR62955.1"/>
    <property type="molecule type" value="Genomic_DNA"/>
</dbReference>
<evidence type="ECO:0000313" key="3">
    <source>
        <dbReference type="Proteomes" id="UP000006727"/>
    </source>
</evidence>
<organism evidence="1">
    <name type="scientific">Physcomitrium patens</name>
    <name type="common">Spreading-leaved earth moss</name>
    <name type="synonym">Physcomitrella patens</name>
    <dbReference type="NCBI Taxonomy" id="3218"/>
    <lineage>
        <taxon>Eukaryota</taxon>
        <taxon>Viridiplantae</taxon>
        <taxon>Streptophyta</taxon>
        <taxon>Embryophyta</taxon>
        <taxon>Bryophyta</taxon>
        <taxon>Bryophytina</taxon>
        <taxon>Bryopsida</taxon>
        <taxon>Funariidae</taxon>
        <taxon>Funariales</taxon>
        <taxon>Funariaceae</taxon>
        <taxon>Physcomitrium</taxon>
    </lineage>
</organism>
<reference evidence="1 3" key="2">
    <citation type="journal article" date="2018" name="Plant J.">
        <title>The Physcomitrella patens chromosome-scale assembly reveals moss genome structure and evolution.</title>
        <authorList>
            <person name="Lang D."/>
            <person name="Ullrich K.K."/>
            <person name="Murat F."/>
            <person name="Fuchs J."/>
            <person name="Jenkins J."/>
            <person name="Haas F.B."/>
            <person name="Piednoel M."/>
            <person name="Gundlach H."/>
            <person name="Van Bel M."/>
            <person name="Meyberg R."/>
            <person name="Vives C."/>
            <person name="Morata J."/>
            <person name="Symeonidi A."/>
            <person name="Hiss M."/>
            <person name="Muchero W."/>
            <person name="Kamisugi Y."/>
            <person name="Saleh O."/>
            <person name="Blanc G."/>
            <person name="Decker E.L."/>
            <person name="van Gessel N."/>
            <person name="Grimwood J."/>
            <person name="Hayes R.D."/>
            <person name="Graham S.W."/>
            <person name="Gunter L.E."/>
            <person name="McDaniel S.F."/>
            <person name="Hoernstein S.N.W."/>
            <person name="Larsson A."/>
            <person name="Li F.W."/>
            <person name="Perroud P.F."/>
            <person name="Phillips J."/>
            <person name="Ranjan P."/>
            <person name="Rokshar D.S."/>
            <person name="Rothfels C.J."/>
            <person name="Schneider L."/>
            <person name="Shu S."/>
            <person name="Stevenson D.W."/>
            <person name="Thummler F."/>
            <person name="Tillich M."/>
            <person name="Villarreal Aguilar J.C."/>
            <person name="Widiez T."/>
            <person name="Wong G.K."/>
            <person name="Wymore A."/>
            <person name="Zhang Y."/>
            <person name="Zimmer A.D."/>
            <person name="Quatrano R.S."/>
            <person name="Mayer K.F.X."/>
            <person name="Goodstein D."/>
            <person name="Casacuberta J.M."/>
            <person name="Vandepoele K."/>
            <person name="Reski R."/>
            <person name="Cuming A.C."/>
            <person name="Tuskan G.A."/>
            <person name="Maumus F."/>
            <person name="Salse J."/>
            <person name="Schmutz J."/>
            <person name="Rensing S.A."/>
        </authorList>
    </citation>
    <scope>NUCLEOTIDE SEQUENCE [LARGE SCALE GENOMIC DNA]</scope>
    <source>
        <strain evidence="2 3">cv. Gransden 2004</strain>
    </source>
</reference>
<keyword evidence="3" id="KW-1185">Reference proteome</keyword>